<evidence type="ECO:0000313" key="5">
    <source>
        <dbReference type="EMBL" id="CDW57258.1"/>
    </source>
</evidence>
<name>A0A077ZCJ8_TRITR</name>
<protein>
    <submittedName>
        <fullName evidence="5">FLYWCH domain containing protein</fullName>
    </submittedName>
</protein>
<dbReference type="Pfam" id="PF04500">
    <property type="entry name" value="FLYWCH"/>
    <property type="match status" value="1"/>
</dbReference>
<feature type="domain" description="FLYWCH-type" evidence="4">
    <location>
        <begin position="5"/>
        <end position="66"/>
    </location>
</feature>
<evidence type="ECO:0000256" key="3">
    <source>
        <dbReference type="ARBA" id="ARBA00022833"/>
    </source>
</evidence>
<dbReference type="Gene3D" id="2.20.25.240">
    <property type="match status" value="1"/>
</dbReference>
<organism evidence="5 6">
    <name type="scientific">Trichuris trichiura</name>
    <name type="common">Whipworm</name>
    <name type="synonym">Trichocephalus trichiurus</name>
    <dbReference type="NCBI Taxonomy" id="36087"/>
    <lineage>
        <taxon>Eukaryota</taxon>
        <taxon>Metazoa</taxon>
        <taxon>Ecdysozoa</taxon>
        <taxon>Nematoda</taxon>
        <taxon>Enoplea</taxon>
        <taxon>Dorylaimia</taxon>
        <taxon>Trichinellida</taxon>
        <taxon>Trichuridae</taxon>
        <taxon>Trichuris</taxon>
    </lineage>
</organism>
<dbReference type="GO" id="GO:0008270">
    <property type="term" value="F:zinc ion binding"/>
    <property type="evidence" value="ECO:0007669"/>
    <property type="project" value="UniProtKB-KW"/>
</dbReference>
<gene>
    <name evidence="5" type="ORF">TTRE_0000554901</name>
</gene>
<keyword evidence="6" id="KW-1185">Reference proteome</keyword>
<evidence type="ECO:0000256" key="2">
    <source>
        <dbReference type="ARBA" id="ARBA00022771"/>
    </source>
</evidence>
<dbReference type="Proteomes" id="UP000030665">
    <property type="component" value="Unassembled WGS sequence"/>
</dbReference>
<dbReference type="PANTHER" id="PTHR37975:SF3">
    <property type="entry name" value="FLYWCH TRANSCRIPTION FACTOR 3"/>
    <property type="match status" value="1"/>
</dbReference>
<dbReference type="GO" id="GO:0005634">
    <property type="term" value="C:nucleus"/>
    <property type="evidence" value="ECO:0007669"/>
    <property type="project" value="TreeGrafter"/>
</dbReference>
<dbReference type="InterPro" id="IPR007588">
    <property type="entry name" value="Znf_FLYWCH"/>
</dbReference>
<dbReference type="InterPro" id="IPR052887">
    <property type="entry name" value="FLYWCH-type_ZF"/>
</dbReference>
<evidence type="ECO:0000313" key="6">
    <source>
        <dbReference type="Proteomes" id="UP000030665"/>
    </source>
</evidence>
<evidence type="ECO:0000256" key="1">
    <source>
        <dbReference type="ARBA" id="ARBA00022723"/>
    </source>
</evidence>
<keyword evidence="3" id="KW-0862">Zinc</keyword>
<sequence length="134" mass="15561">MAHSMSERNREKFFHNGYMYTFDKFDYSKTIKFWRCDKRYALGCKARIHTSIVTNEVINQVNDHSHNGDPAKIEVAAFRANVKRRAAETQNTPAEIIKEACECISPEVKRQLPNSDALKKIIKRKRASMQSPQK</sequence>
<dbReference type="OrthoDB" id="5806173at2759"/>
<proteinExistence type="predicted"/>
<evidence type="ECO:0000259" key="4">
    <source>
        <dbReference type="Pfam" id="PF04500"/>
    </source>
</evidence>
<reference evidence="5" key="1">
    <citation type="submission" date="2014-01" db="EMBL/GenBank/DDBJ databases">
        <authorList>
            <person name="Aslett M."/>
        </authorList>
    </citation>
    <scope>NUCLEOTIDE SEQUENCE</scope>
</reference>
<dbReference type="AlphaFoldDB" id="A0A077ZCJ8"/>
<keyword evidence="1" id="KW-0479">Metal-binding</keyword>
<reference evidence="5" key="2">
    <citation type="submission" date="2014-03" db="EMBL/GenBank/DDBJ databases">
        <title>The whipworm genome and dual-species transcriptomics of an intimate host-pathogen interaction.</title>
        <authorList>
            <person name="Foth B.J."/>
            <person name="Tsai I.J."/>
            <person name="Reid A.J."/>
            <person name="Bancroft A.J."/>
            <person name="Nichol S."/>
            <person name="Tracey A."/>
            <person name="Holroyd N."/>
            <person name="Cotton J.A."/>
            <person name="Stanley E.J."/>
            <person name="Zarowiecki M."/>
            <person name="Liu J.Z."/>
            <person name="Huckvale T."/>
            <person name="Cooper P.J."/>
            <person name="Grencis R.K."/>
            <person name="Berriman M."/>
        </authorList>
    </citation>
    <scope>NUCLEOTIDE SEQUENCE [LARGE SCALE GENOMIC DNA]</scope>
</reference>
<accession>A0A077ZCJ8</accession>
<dbReference type="GO" id="GO:0003700">
    <property type="term" value="F:DNA-binding transcription factor activity"/>
    <property type="evidence" value="ECO:0007669"/>
    <property type="project" value="TreeGrafter"/>
</dbReference>
<dbReference type="GO" id="GO:0045892">
    <property type="term" value="P:negative regulation of DNA-templated transcription"/>
    <property type="evidence" value="ECO:0007669"/>
    <property type="project" value="TreeGrafter"/>
</dbReference>
<dbReference type="PANTHER" id="PTHR37975">
    <property type="entry name" value="FLYWCH ZINC FINGER TRANSCRIPTION FACTOR HOMOLOG"/>
    <property type="match status" value="1"/>
</dbReference>
<keyword evidence="2" id="KW-0863">Zinc-finger</keyword>
<dbReference type="EMBL" id="HG806142">
    <property type="protein sequence ID" value="CDW57258.1"/>
    <property type="molecule type" value="Genomic_DNA"/>
</dbReference>
<dbReference type="GO" id="GO:0043565">
    <property type="term" value="F:sequence-specific DNA binding"/>
    <property type="evidence" value="ECO:0007669"/>
    <property type="project" value="TreeGrafter"/>
</dbReference>